<evidence type="ECO:0000313" key="3">
    <source>
        <dbReference type="Proteomes" id="UP000199309"/>
    </source>
</evidence>
<reference evidence="2 3" key="1">
    <citation type="submission" date="2016-10" db="EMBL/GenBank/DDBJ databases">
        <authorList>
            <person name="de Groot N.N."/>
        </authorList>
    </citation>
    <scope>NUCLEOTIDE SEQUENCE [LARGE SCALE GENOMIC DNA]</scope>
    <source>
        <strain evidence="2 3">DSM 16981</strain>
    </source>
</reference>
<keyword evidence="3" id="KW-1185">Reference proteome</keyword>
<accession>A0A1G9SE86</accession>
<evidence type="ECO:0000256" key="1">
    <source>
        <dbReference type="SAM" id="SignalP"/>
    </source>
</evidence>
<dbReference type="AlphaFoldDB" id="A0A1G9SE86"/>
<dbReference type="SUPFAM" id="SSF117074">
    <property type="entry name" value="Hypothetical protein PA1324"/>
    <property type="match status" value="1"/>
</dbReference>
<protein>
    <recommendedName>
        <fullName evidence="4">Carboxypeptidase regulatory-like domain-containing protein</fullName>
    </recommendedName>
</protein>
<feature type="signal peptide" evidence="1">
    <location>
        <begin position="1"/>
        <end position="23"/>
    </location>
</feature>
<dbReference type="STRING" id="349095.SAMN05660299_00693"/>
<proteinExistence type="predicted"/>
<sequence length="197" mass="22708">MKRMMRVWVFLVILVCGAVYVSAAASDTGGVRGVVTWKYSKFIRERGYNGVSQGGLNLNALRDKEYAKPRGDVGAKIELIPVTFNKNSITDVQERLWYSSNLPPEGTHIFFVEADNAGYYEINDVPAGEYMLFIVSAKARAYYAYPENEVLQYIRNWDYFNAFVLDGNEYSLRRITIQKGQNLTVNREFEYTVRRDY</sequence>
<dbReference type="RefSeq" id="WP_091648175.1">
    <property type="nucleotide sequence ID" value="NZ_FNHQ01000005.1"/>
</dbReference>
<feature type="chain" id="PRO_5011690196" description="Carboxypeptidase regulatory-like domain-containing protein" evidence="1">
    <location>
        <begin position="24"/>
        <end position="197"/>
    </location>
</feature>
<dbReference type="EMBL" id="FNHQ01000005">
    <property type="protein sequence ID" value="SDM33806.1"/>
    <property type="molecule type" value="Genomic_DNA"/>
</dbReference>
<dbReference type="OrthoDB" id="2938283at2"/>
<evidence type="ECO:0000313" key="2">
    <source>
        <dbReference type="EMBL" id="SDM33806.1"/>
    </source>
</evidence>
<name>A0A1G9SE86_9FIRM</name>
<evidence type="ECO:0008006" key="4">
    <source>
        <dbReference type="Google" id="ProtNLM"/>
    </source>
</evidence>
<gene>
    <name evidence="2" type="ORF">SAMN05660299_00693</name>
</gene>
<organism evidence="2 3">
    <name type="scientific">Megasphaera paucivorans</name>
    <dbReference type="NCBI Taxonomy" id="349095"/>
    <lineage>
        <taxon>Bacteria</taxon>
        <taxon>Bacillati</taxon>
        <taxon>Bacillota</taxon>
        <taxon>Negativicutes</taxon>
        <taxon>Veillonellales</taxon>
        <taxon>Veillonellaceae</taxon>
        <taxon>Megasphaera</taxon>
    </lineage>
</organism>
<dbReference type="Proteomes" id="UP000199309">
    <property type="component" value="Unassembled WGS sequence"/>
</dbReference>
<keyword evidence="1" id="KW-0732">Signal</keyword>